<sequence>MLRTITLGSCVSVQGTFVRALKNGKILVRVDDKIYEGFPVQLIAA</sequence>
<reference evidence="1 2" key="1">
    <citation type="submission" date="2024-09" db="EMBL/GenBank/DDBJ databases">
        <authorList>
            <person name="Sun Q."/>
            <person name="Mori K."/>
        </authorList>
    </citation>
    <scope>NUCLEOTIDE SEQUENCE [LARGE SCALE GENOMIC DNA]</scope>
    <source>
        <strain evidence="1 2">CECT 8726</strain>
    </source>
</reference>
<gene>
    <name evidence="1" type="ORF">ACFFUT_18195</name>
</gene>
<evidence type="ECO:0000313" key="1">
    <source>
        <dbReference type="EMBL" id="MFB9233728.1"/>
    </source>
</evidence>
<name>A0ABV5JJU4_9RHOB</name>
<comment type="caution">
    <text evidence="1">The sequence shown here is derived from an EMBL/GenBank/DDBJ whole genome shotgun (WGS) entry which is preliminary data.</text>
</comment>
<dbReference type="Proteomes" id="UP001589683">
    <property type="component" value="Unassembled WGS sequence"/>
</dbReference>
<protein>
    <recommendedName>
        <fullName evidence="3">Translation initiation factor 2</fullName>
    </recommendedName>
</protein>
<evidence type="ECO:0000313" key="2">
    <source>
        <dbReference type="Proteomes" id="UP001589683"/>
    </source>
</evidence>
<dbReference type="EMBL" id="JBHMEA010000051">
    <property type="protein sequence ID" value="MFB9233728.1"/>
    <property type="molecule type" value="Genomic_DNA"/>
</dbReference>
<proteinExistence type="predicted"/>
<organism evidence="1 2">
    <name type="scientific">Pseudohalocynthiibacter aestuariivivens</name>
    <dbReference type="NCBI Taxonomy" id="1591409"/>
    <lineage>
        <taxon>Bacteria</taxon>
        <taxon>Pseudomonadati</taxon>
        <taxon>Pseudomonadota</taxon>
        <taxon>Alphaproteobacteria</taxon>
        <taxon>Rhodobacterales</taxon>
        <taxon>Paracoccaceae</taxon>
        <taxon>Pseudohalocynthiibacter</taxon>
    </lineage>
</organism>
<accession>A0ABV5JJU4</accession>
<keyword evidence="2" id="KW-1185">Reference proteome</keyword>
<dbReference type="RefSeq" id="WP_377609996.1">
    <property type="nucleotide sequence ID" value="NZ_JBHMEA010000051.1"/>
</dbReference>
<evidence type="ECO:0008006" key="3">
    <source>
        <dbReference type="Google" id="ProtNLM"/>
    </source>
</evidence>